<accession>A0A0H2YNC1</accession>
<dbReference type="STRING" id="195103.CPF_1786"/>
<protein>
    <recommendedName>
        <fullName evidence="3">Alpha/beta hydrolase</fullName>
    </recommendedName>
</protein>
<proteinExistence type="predicted"/>
<dbReference type="EMBL" id="CP000246">
    <property type="protein sequence ID" value="ABG82302.1"/>
    <property type="molecule type" value="Genomic_DNA"/>
</dbReference>
<dbReference type="InterPro" id="IPR029058">
    <property type="entry name" value="AB_hydrolase_fold"/>
</dbReference>
<dbReference type="SUPFAM" id="SSF53474">
    <property type="entry name" value="alpha/beta-Hydrolases"/>
    <property type="match status" value="1"/>
</dbReference>
<sequence length="208" mass="23726">MSNKIIKSYWGVELSPRFIDAGSKKLCIILPGIGYCLDRSYLDYSKQLAKEIGYDVLEIEYGYQINRSEFNIEKEFSIMVSESLEVIDNAIEKEYEEILIIGKSIGTSVQSFLNKDLSGRFKNIRNIYISPINKTLDEFNIESNSLVITGDKDPLLSIAHRVEIEKREDIESFIIEGANHALDIEGNVMNTVDALKESLEIEKDFILK</sequence>
<dbReference type="eggNOG" id="COG0657">
    <property type="taxonomic scope" value="Bacteria"/>
</dbReference>
<dbReference type="HOGENOM" id="CLU_111932_0_0_9"/>
<dbReference type="Gene3D" id="3.40.50.1820">
    <property type="entry name" value="alpha/beta hydrolase"/>
    <property type="match status" value="1"/>
</dbReference>
<dbReference type="RefSeq" id="WP_003449524.1">
    <property type="nucleotide sequence ID" value="NC_008261.1"/>
</dbReference>
<dbReference type="PIRSF" id="PIRSF033634">
    <property type="entry name" value="UCP033634"/>
    <property type="match status" value="1"/>
</dbReference>
<gene>
    <name evidence="1" type="ordered locus">CPF_1786</name>
</gene>
<dbReference type="InterPro" id="IPR017018">
    <property type="entry name" value="UCP033634"/>
</dbReference>
<keyword evidence="2" id="KW-1185">Reference proteome</keyword>
<evidence type="ECO:0000313" key="1">
    <source>
        <dbReference type="EMBL" id="ABG82302.1"/>
    </source>
</evidence>
<dbReference type="AlphaFoldDB" id="A0A0H2YNC1"/>
<dbReference type="KEGG" id="cpf:CPF_1786"/>
<reference evidence="1 2" key="1">
    <citation type="journal article" date="2006" name="Genome Res.">
        <title>Skewed genomic variability in strains of the toxigenic bacterial pathogen, Clostridium perfringens.</title>
        <authorList>
            <person name="Myers G.S."/>
            <person name="Rasko D.A."/>
            <person name="Cheung J.K."/>
            <person name="Ravel J."/>
            <person name="Seshadri R."/>
            <person name="Deboy R.T."/>
            <person name="Ren Q."/>
            <person name="Varga J."/>
            <person name="Awad M.M."/>
            <person name="Brinkac L.M."/>
            <person name="Daugherty S.C."/>
            <person name="Haft D.H."/>
            <person name="Dodson R.J."/>
            <person name="Madupu R."/>
            <person name="Nelson W.C."/>
            <person name="Rosovitz M.J."/>
            <person name="Sullivan S.A."/>
            <person name="Khouri H."/>
            <person name="Dimitrov G.I."/>
            <person name="Watkins K.L."/>
            <person name="Mulligan S."/>
            <person name="Benton J."/>
            <person name="Radune D."/>
            <person name="Fisher D.J."/>
            <person name="Atkins H.S."/>
            <person name="Hiscox T."/>
            <person name="Jost B.H."/>
            <person name="Billington S.J."/>
            <person name="Songer J.G."/>
            <person name="McClane B.A."/>
            <person name="Titball R.W."/>
            <person name="Rood J.I."/>
            <person name="Melville S.B."/>
            <person name="Paulsen I.T."/>
        </authorList>
    </citation>
    <scope>NUCLEOTIDE SEQUENCE [LARGE SCALE GENOMIC DNA]</scope>
    <source>
        <strain evidence="2">ATCC 13124 / DSM 756 / JCM 1290 / NCIMB 6125 / NCTC 8237 / S 107 / Type A</strain>
    </source>
</reference>
<organism evidence="1 2">
    <name type="scientific">Clostridium perfringens (strain ATCC 13124 / DSM 756 / JCM 1290 / NCIMB 6125 / NCTC 8237 / Type A)</name>
    <dbReference type="NCBI Taxonomy" id="195103"/>
    <lineage>
        <taxon>Bacteria</taxon>
        <taxon>Bacillati</taxon>
        <taxon>Bacillota</taxon>
        <taxon>Clostridia</taxon>
        <taxon>Eubacteriales</taxon>
        <taxon>Clostridiaceae</taxon>
        <taxon>Clostridium</taxon>
    </lineage>
</organism>
<name>A0A0H2YNC1_CLOP1</name>
<evidence type="ECO:0000313" key="2">
    <source>
        <dbReference type="Proteomes" id="UP000001823"/>
    </source>
</evidence>
<dbReference type="Proteomes" id="UP000001823">
    <property type="component" value="Chromosome"/>
</dbReference>
<evidence type="ECO:0008006" key="3">
    <source>
        <dbReference type="Google" id="ProtNLM"/>
    </source>
</evidence>
<dbReference type="ESTHER" id="clope-Q8XK68">
    <property type="family name" value="UCP033634"/>
</dbReference>
<dbReference type="PaxDb" id="195103-CPF_1786"/>
<dbReference type="GeneID" id="93001929"/>